<protein>
    <submittedName>
        <fullName evidence="2">VCBS repeat-containing protein</fullName>
    </submittedName>
</protein>
<name>A0A7C4EXL8_9BACT</name>
<reference evidence="2" key="1">
    <citation type="journal article" date="2020" name="mSystems">
        <title>Genome- and Community-Level Interaction Insights into Carbon Utilization and Element Cycling Functions of Hydrothermarchaeota in Hydrothermal Sediment.</title>
        <authorList>
            <person name="Zhou Z."/>
            <person name="Liu Y."/>
            <person name="Xu W."/>
            <person name="Pan J."/>
            <person name="Luo Z.H."/>
            <person name="Li M."/>
        </authorList>
    </citation>
    <scope>NUCLEOTIDE SEQUENCE [LARGE SCALE GENOMIC DNA]</scope>
    <source>
        <strain evidence="2">SpSt-769</strain>
    </source>
</reference>
<dbReference type="Pfam" id="PF13517">
    <property type="entry name" value="FG-GAP_3"/>
    <property type="match status" value="1"/>
</dbReference>
<organism evidence="2">
    <name type="scientific">Desulfomonile tiedjei</name>
    <dbReference type="NCBI Taxonomy" id="2358"/>
    <lineage>
        <taxon>Bacteria</taxon>
        <taxon>Pseudomonadati</taxon>
        <taxon>Thermodesulfobacteriota</taxon>
        <taxon>Desulfomonilia</taxon>
        <taxon>Desulfomonilales</taxon>
        <taxon>Desulfomonilaceae</taxon>
        <taxon>Desulfomonile</taxon>
    </lineage>
</organism>
<dbReference type="InterPro" id="IPR013517">
    <property type="entry name" value="FG-GAP"/>
</dbReference>
<keyword evidence="1" id="KW-0732">Signal</keyword>
<dbReference type="AlphaFoldDB" id="A0A7C4EXL8"/>
<comment type="caution">
    <text evidence="2">The sequence shown here is derived from an EMBL/GenBank/DDBJ whole genome shotgun (WGS) entry which is preliminary data.</text>
</comment>
<proteinExistence type="predicted"/>
<sequence>MGFHAKNNKPLCAVLGFLAALLGVWFLAAQSQTGDRETIVLLPFRLTTETDDAGLQSFVDHINDELRSAIRAMGGKYQVLEWEGDRETYGAEQILDNEHALKKVAEDAGADFVICGALGTSDSLYHMRGFVWDAKKERMAVRVDLKVPNVHALPSVLQFLITGITKRLQGAPNIPFYKAGEPGSMPPMHQPRFRTVIGVAETEGPWRSPELPGSVTGLAIGDLDGDKHNELVLVGDSGITIARFEKNALRPLTQFSRSPAVFLSAQAQDLDGDGVSELIVCSQLPDGVESEVLRYFNRNLTVIETFPNMILSCVPDPENPKVMNLLGQRTDAKDMFSGEMISFSLRDGSLKRQGKVTLPRGTLLLSYAAGDIQGHGRVRVLIDQRLKLRVFDQHNQLLSVQDGHEYGPHRKITVKTADGSKEIIWPGRIIISDSSPSGQGELMLAKTAGGKSEIQGFHWGGACLEKKWNTPPMEGAISDFNIGDFKNSGARSLVLLLARPDQLLGMSGPRSILFAYDFLP</sequence>
<dbReference type="EMBL" id="DTGT01000317">
    <property type="protein sequence ID" value="HGH61596.1"/>
    <property type="molecule type" value="Genomic_DNA"/>
</dbReference>
<accession>A0A7C4EXL8</accession>
<evidence type="ECO:0000313" key="2">
    <source>
        <dbReference type="EMBL" id="HGH61596.1"/>
    </source>
</evidence>
<dbReference type="SUPFAM" id="SSF69318">
    <property type="entry name" value="Integrin alpha N-terminal domain"/>
    <property type="match status" value="1"/>
</dbReference>
<evidence type="ECO:0000256" key="1">
    <source>
        <dbReference type="ARBA" id="ARBA00022729"/>
    </source>
</evidence>
<dbReference type="InterPro" id="IPR028994">
    <property type="entry name" value="Integrin_alpha_N"/>
</dbReference>
<gene>
    <name evidence="2" type="ORF">ENV54_09890</name>
</gene>